<comment type="caution">
    <text evidence="4">The sequence shown here is derived from an EMBL/GenBank/DDBJ whole genome shotgun (WGS) entry which is preliminary data.</text>
</comment>
<dbReference type="Pfam" id="PF04536">
    <property type="entry name" value="TPM_phosphatase"/>
    <property type="match status" value="1"/>
</dbReference>
<keyword evidence="2" id="KW-0812">Transmembrane</keyword>
<evidence type="ECO:0000259" key="3">
    <source>
        <dbReference type="Pfam" id="PF04536"/>
    </source>
</evidence>
<evidence type="ECO:0000256" key="2">
    <source>
        <dbReference type="SAM" id="Phobius"/>
    </source>
</evidence>
<dbReference type="Proteomes" id="UP000297609">
    <property type="component" value="Unassembled WGS sequence"/>
</dbReference>
<accession>A0A4R9JVW0</accession>
<reference evidence="4" key="1">
    <citation type="journal article" date="2019" name="PLoS Negl. Trop. Dis.">
        <title>Revisiting the worldwide diversity of Leptospira species in the environment.</title>
        <authorList>
            <person name="Vincent A.T."/>
            <person name="Schiettekatte O."/>
            <person name="Bourhy P."/>
            <person name="Veyrier F.J."/>
            <person name="Picardeau M."/>
        </authorList>
    </citation>
    <scope>NUCLEOTIDE SEQUENCE [LARGE SCALE GENOMIC DNA]</scope>
    <source>
        <strain evidence="4">201702454</strain>
    </source>
</reference>
<keyword evidence="2" id="KW-0472">Membrane</keyword>
<gene>
    <name evidence="4" type="ORF">EHQ59_03930</name>
</gene>
<protein>
    <recommendedName>
        <fullName evidence="3">TPM domain-containing protein</fullName>
    </recommendedName>
</protein>
<feature type="transmembrane region" description="Helical" evidence="2">
    <location>
        <begin position="237"/>
        <end position="256"/>
    </location>
</feature>
<keyword evidence="5" id="KW-1185">Reference proteome</keyword>
<dbReference type="AlphaFoldDB" id="A0A4R9JVW0"/>
<dbReference type="Gene3D" id="3.10.310.50">
    <property type="match status" value="1"/>
</dbReference>
<dbReference type="RefSeq" id="WP_135617842.1">
    <property type="nucleotide sequence ID" value="NZ_RQGG01000010.1"/>
</dbReference>
<keyword evidence="2" id="KW-1133">Transmembrane helix</keyword>
<organism evidence="4 5">
    <name type="scientific">Leptospira kemamanensis</name>
    <dbReference type="NCBI Taxonomy" id="2484942"/>
    <lineage>
        <taxon>Bacteria</taxon>
        <taxon>Pseudomonadati</taxon>
        <taxon>Spirochaetota</taxon>
        <taxon>Spirochaetia</taxon>
        <taxon>Leptospirales</taxon>
        <taxon>Leptospiraceae</taxon>
        <taxon>Leptospira</taxon>
    </lineage>
</organism>
<feature type="transmembrane region" description="Helical" evidence="2">
    <location>
        <begin position="188"/>
        <end position="209"/>
    </location>
</feature>
<dbReference type="OrthoDB" id="9810918at2"/>
<dbReference type="PANTHER" id="PTHR30373">
    <property type="entry name" value="UPF0603 PROTEIN YGCG"/>
    <property type="match status" value="1"/>
</dbReference>
<evidence type="ECO:0000256" key="1">
    <source>
        <dbReference type="SAM" id="MobiDB-lite"/>
    </source>
</evidence>
<dbReference type="PANTHER" id="PTHR30373:SF2">
    <property type="entry name" value="UPF0603 PROTEIN YGCG"/>
    <property type="match status" value="1"/>
</dbReference>
<evidence type="ECO:0000313" key="4">
    <source>
        <dbReference type="EMBL" id="TGL55566.1"/>
    </source>
</evidence>
<proteinExistence type="predicted"/>
<name>A0A4R9JVW0_9LEPT</name>
<evidence type="ECO:0000313" key="5">
    <source>
        <dbReference type="Proteomes" id="UP000297609"/>
    </source>
</evidence>
<sequence>MKRRFVSFLVVMFVSLLLVFDCEVQAKEIPKLERRVTFEDGTISKEVAEEWEKVLINHEKETSNQFAILVVHSLEGEILEEYSLKVAEAWKLGQRGVDNGVLILLATVDRKVRIEVGYGLEGVLTDVYCKRIIQDIMIPHFKKEDYPMGIRLGLDQLLETAKSGITPKEPSLWERFQSFRGFDFEGHWLLYPVGMLFVSVLFLFGVITAFHYEDQGIGMFLFVLVFFQWVPTMFFGYYAWVGCNSLYIFGFLFVRLTRDKVSWVKRISKKVTDNVIFVSGGYSSSGGSGSSRGGGGSFSGGGGSFGGGGSSGSW</sequence>
<dbReference type="InterPro" id="IPR007621">
    <property type="entry name" value="TPM_dom"/>
</dbReference>
<feature type="domain" description="TPM" evidence="3">
    <location>
        <begin position="37"/>
        <end position="158"/>
    </location>
</feature>
<dbReference type="EMBL" id="RQGG01000010">
    <property type="protein sequence ID" value="TGL55566.1"/>
    <property type="molecule type" value="Genomic_DNA"/>
</dbReference>
<feature type="region of interest" description="Disordered" evidence="1">
    <location>
        <begin position="283"/>
        <end position="314"/>
    </location>
</feature>